<dbReference type="InterPro" id="IPR001647">
    <property type="entry name" value="HTH_TetR"/>
</dbReference>
<dbReference type="GO" id="GO:0003677">
    <property type="term" value="F:DNA binding"/>
    <property type="evidence" value="ECO:0007669"/>
    <property type="project" value="UniProtKB-UniRule"/>
</dbReference>
<dbReference type="RefSeq" id="WP_113657170.1">
    <property type="nucleotide sequence ID" value="NZ_KZ845663.1"/>
</dbReference>
<name>A0A364K8E7_9BACL</name>
<proteinExistence type="predicted"/>
<dbReference type="PROSITE" id="PS50977">
    <property type="entry name" value="HTH_TETR_2"/>
    <property type="match status" value="1"/>
</dbReference>
<comment type="caution">
    <text evidence="6">The sequence shown here is derived from an EMBL/GenBank/DDBJ whole genome shotgun (WGS) entry which is preliminary data.</text>
</comment>
<evidence type="ECO:0000313" key="7">
    <source>
        <dbReference type="Proteomes" id="UP000251213"/>
    </source>
</evidence>
<dbReference type="PANTHER" id="PTHR47506">
    <property type="entry name" value="TRANSCRIPTIONAL REGULATORY PROTEIN"/>
    <property type="match status" value="1"/>
</dbReference>
<protein>
    <submittedName>
        <fullName evidence="6">Transcriptional regulator</fullName>
    </submittedName>
</protein>
<evidence type="ECO:0000259" key="5">
    <source>
        <dbReference type="PROSITE" id="PS50977"/>
    </source>
</evidence>
<dbReference type="AlphaFoldDB" id="A0A364K8E7"/>
<evidence type="ECO:0000313" key="6">
    <source>
        <dbReference type="EMBL" id="RAL26564.1"/>
    </source>
</evidence>
<dbReference type="EMBL" id="QJKK01000001">
    <property type="protein sequence ID" value="RAL26564.1"/>
    <property type="molecule type" value="Genomic_DNA"/>
</dbReference>
<dbReference type="Proteomes" id="UP000251213">
    <property type="component" value="Unassembled WGS sequence"/>
</dbReference>
<sequence length="197" mass="22726">MRKRRNDGEQTKKLIIKKAKEIFCQKGYTATSIEDICTATGVSKGSLYYHFKNKEDLFLSFVEDHFASWNQECERIIRQVSSATDKLYMIAEHFARDFEHPLYKVVEEFVANTISHNEDIVKQLNSSIHQSYSLYRHIIKEGIDQGDFKQNDLDEIAKTFMGLLAGLSIFQQELDSSSLITLYQKATSIFLHGIAKN</sequence>
<dbReference type="Pfam" id="PF00440">
    <property type="entry name" value="TetR_N"/>
    <property type="match status" value="1"/>
</dbReference>
<dbReference type="InterPro" id="IPR023772">
    <property type="entry name" value="DNA-bd_HTH_TetR-type_CS"/>
</dbReference>
<dbReference type="Gene3D" id="1.10.357.10">
    <property type="entry name" value="Tetracycline Repressor, domain 2"/>
    <property type="match status" value="1"/>
</dbReference>
<dbReference type="Pfam" id="PF08360">
    <property type="entry name" value="TetR_C_5"/>
    <property type="match status" value="1"/>
</dbReference>
<keyword evidence="7" id="KW-1185">Reference proteome</keyword>
<gene>
    <name evidence="6" type="ORF">DL897_00490</name>
</gene>
<reference evidence="6 7" key="2">
    <citation type="submission" date="2018-06" db="EMBL/GenBank/DDBJ databases">
        <authorList>
            <person name="Zhirakovskaya E."/>
        </authorList>
    </citation>
    <scope>NUCLEOTIDE SEQUENCE [LARGE SCALE GENOMIC DNA]</scope>
    <source>
        <strain evidence="6 7">FBKL4.011</strain>
    </source>
</reference>
<dbReference type="SUPFAM" id="SSF46689">
    <property type="entry name" value="Homeodomain-like"/>
    <property type="match status" value="1"/>
</dbReference>
<dbReference type="SUPFAM" id="SSF48498">
    <property type="entry name" value="Tetracyclin repressor-like, C-terminal domain"/>
    <property type="match status" value="1"/>
</dbReference>
<dbReference type="GO" id="GO:0045892">
    <property type="term" value="P:negative regulation of DNA-templated transcription"/>
    <property type="evidence" value="ECO:0007669"/>
    <property type="project" value="InterPro"/>
</dbReference>
<dbReference type="Gene3D" id="1.10.10.60">
    <property type="entry name" value="Homeodomain-like"/>
    <property type="match status" value="1"/>
</dbReference>
<keyword evidence="1" id="KW-0805">Transcription regulation</keyword>
<reference evidence="6 7" key="1">
    <citation type="submission" date="2018-06" db="EMBL/GenBank/DDBJ databases">
        <title>Thermoflavimicrobium daqus sp. nov., a thermophilic microbe isolated from Moutai-flavour Daqu.</title>
        <authorList>
            <person name="Wang X."/>
            <person name="Zhou H."/>
        </authorList>
    </citation>
    <scope>NUCLEOTIDE SEQUENCE [LARGE SCALE GENOMIC DNA]</scope>
    <source>
        <strain evidence="6 7">FBKL4.011</strain>
    </source>
</reference>
<feature type="domain" description="HTH tetR-type" evidence="5">
    <location>
        <begin position="9"/>
        <end position="69"/>
    </location>
</feature>
<evidence type="ECO:0000256" key="2">
    <source>
        <dbReference type="ARBA" id="ARBA00023125"/>
    </source>
</evidence>
<dbReference type="InterPro" id="IPR013571">
    <property type="entry name" value="Tscrpt_reg_QacR_C"/>
</dbReference>
<organism evidence="6 7">
    <name type="scientific">Thermoflavimicrobium daqui</name>
    <dbReference type="NCBI Taxonomy" id="2137476"/>
    <lineage>
        <taxon>Bacteria</taxon>
        <taxon>Bacillati</taxon>
        <taxon>Bacillota</taxon>
        <taxon>Bacilli</taxon>
        <taxon>Bacillales</taxon>
        <taxon>Thermoactinomycetaceae</taxon>
        <taxon>Thermoflavimicrobium</taxon>
    </lineage>
</organism>
<keyword evidence="3" id="KW-0804">Transcription</keyword>
<dbReference type="InterPro" id="IPR036271">
    <property type="entry name" value="Tet_transcr_reg_TetR-rel_C_sf"/>
</dbReference>
<feature type="DNA-binding region" description="H-T-H motif" evidence="4">
    <location>
        <begin position="32"/>
        <end position="51"/>
    </location>
</feature>
<evidence type="ECO:0000256" key="1">
    <source>
        <dbReference type="ARBA" id="ARBA00023015"/>
    </source>
</evidence>
<dbReference type="OrthoDB" id="9785164at2"/>
<dbReference type="GO" id="GO:0003700">
    <property type="term" value="F:DNA-binding transcription factor activity"/>
    <property type="evidence" value="ECO:0007669"/>
    <property type="project" value="InterPro"/>
</dbReference>
<dbReference type="PROSITE" id="PS01081">
    <property type="entry name" value="HTH_TETR_1"/>
    <property type="match status" value="1"/>
</dbReference>
<evidence type="ECO:0000256" key="3">
    <source>
        <dbReference type="ARBA" id="ARBA00023163"/>
    </source>
</evidence>
<accession>A0A364K8E7</accession>
<evidence type="ECO:0000256" key="4">
    <source>
        <dbReference type="PROSITE-ProRule" id="PRU00335"/>
    </source>
</evidence>
<dbReference type="PRINTS" id="PR00455">
    <property type="entry name" value="HTHTETR"/>
</dbReference>
<keyword evidence="2 4" id="KW-0238">DNA-binding</keyword>
<dbReference type="InterPro" id="IPR009057">
    <property type="entry name" value="Homeodomain-like_sf"/>
</dbReference>
<dbReference type="PANTHER" id="PTHR47506:SF6">
    <property type="entry name" value="HTH-TYPE TRANSCRIPTIONAL REPRESSOR NEMR"/>
    <property type="match status" value="1"/>
</dbReference>